<evidence type="ECO:0000313" key="1">
    <source>
        <dbReference type="EMBL" id="RVW22412.1"/>
    </source>
</evidence>
<dbReference type="PANTHER" id="PTHR35763:SF1">
    <property type="entry name" value="OS11G0133900 PROTEIN"/>
    <property type="match status" value="1"/>
</dbReference>
<organism evidence="1 3">
    <name type="scientific">Vitis vinifera</name>
    <name type="common">Grape</name>
    <dbReference type="NCBI Taxonomy" id="29760"/>
    <lineage>
        <taxon>Eukaryota</taxon>
        <taxon>Viridiplantae</taxon>
        <taxon>Streptophyta</taxon>
        <taxon>Embryophyta</taxon>
        <taxon>Tracheophyta</taxon>
        <taxon>Spermatophyta</taxon>
        <taxon>Magnoliopsida</taxon>
        <taxon>eudicotyledons</taxon>
        <taxon>Gunneridae</taxon>
        <taxon>Pentapetalae</taxon>
        <taxon>rosids</taxon>
        <taxon>Vitales</taxon>
        <taxon>Vitaceae</taxon>
        <taxon>Viteae</taxon>
        <taxon>Vitis</taxon>
    </lineage>
</organism>
<evidence type="ECO:0000313" key="3">
    <source>
        <dbReference type="Proteomes" id="UP000288805"/>
    </source>
</evidence>
<comment type="caution">
    <text evidence="1">The sequence shown here is derived from an EMBL/GenBank/DDBJ whole genome shotgun (WGS) entry which is preliminary data.</text>
</comment>
<accession>A0A438CGT1</accession>
<dbReference type="AlphaFoldDB" id="A0A438CGT1"/>
<dbReference type="EMBL" id="QGNW01002235">
    <property type="protein sequence ID" value="RVW22412.1"/>
    <property type="molecule type" value="Genomic_DNA"/>
</dbReference>
<dbReference type="EMBL" id="QGNW01000846">
    <property type="protein sequence ID" value="RVW60888.1"/>
    <property type="molecule type" value="Genomic_DNA"/>
</dbReference>
<reference evidence="1 3" key="1">
    <citation type="journal article" date="2018" name="PLoS Genet.">
        <title>Population sequencing reveals clonal diversity and ancestral inbreeding in the grapevine cultivar Chardonnay.</title>
        <authorList>
            <person name="Roach M.J."/>
            <person name="Johnson D.L."/>
            <person name="Bohlmann J."/>
            <person name="van Vuuren H.J."/>
            <person name="Jones S.J."/>
            <person name="Pretorius I.S."/>
            <person name="Schmidt S.A."/>
            <person name="Borneman A.R."/>
        </authorList>
    </citation>
    <scope>NUCLEOTIDE SEQUENCE [LARGE SCALE GENOMIC DNA]</scope>
    <source>
        <strain evidence="3">cv. Chardonnay</strain>
        <strain evidence="1">I10V1</strain>
        <tissue evidence="1">Leaf</tissue>
    </source>
</reference>
<proteinExistence type="predicted"/>
<gene>
    <name evidence="2" type="ORF">CK203_033484</name>
    <name evidence="1" type="ORF">CK203_111205</name>
</gene>
<dbReference type="Proteomes" id="UP000288805">
    <property type="component" value="Unassembled WGS sequence"/>
</dbReference>
<name>A0A438CGT1_VITVI</name>
<evidence type="ECO:0000313" key="2">
    <source>
        <dbReference type="EMBL" id="RVW60888.1"/>
    </source>
</evidence>
<sequence length="64" mass="7165">MVVVQELLLSYNIAVDRSDEMKRILGKSASSVGLQLPEFHDSIIHPLNCVALWEQGLELPNALY</sequence>
<dbReference type="PANTHER" id="PTHR35763">
    <property type="entry name" value="COMPLEX 1 LYR-LIKE PROTEIN"/>
    <property type="match status" value="1"/>
</dbReference>
<protein>
    <submittedName>
        <fullName evidence="1">Uncharacterized protein</fullName>
    </submittedName>
</protein>